<evidence type="ECO:0000256" key="2">
    <source>
        <dbReference type="SAM" id="SignalP"/>
    </source>
</evidence>
<keyword evidence="5" id="KW-1185">Reference proteome</keyword>
<comment type="caution">
    <text evidence="4">The sequence shown here is derived from an EMBL/GenBank/DDBJ whole genome shotgun (WGS) entry which is preliminary data.</text>
</comment>
<proteinExistence type="predicted"/>
<dbReference type="EMBL" id="WWNE01000004">
    <property type="protein sequence ID" value="NBG65276.1"/>
    <property type="molecule type" value="Genomic_DNA"/>
</dbReference>
<evidence type="ECO:0000313" key="4">
    <source>
        <dbReference type="EMBL" id="NBG65276.1"/>
    </source>
</evidence>
<protein>
    <submittedName>
        <fullName evidence="4">T9SS type A sorting domain-containing protein</fullName>
    </submittedName>
</protein>
<feature type="chain" id="PRO_5026859145" evidence="2">
    <location>
        <begin position="20"/>
        <end position="496"/>
    </location>
</feature>
<feature type="domain" description="Secretion system C-terminal sorting" evidence="3">
    <location>
        <begin position="424"/>
        <end position="493"/>
    </location>
</feature>
<accession>A0A6N9NF54</accession>
<dbReference type="NCBIfam" id="TIGR04183">
    <property type="entry name" value="Por_Secre_tail"/>
    <property type="match status" value="1"/>
</dbReference>
<evidence type="ECO:0000313" key="5">
    <source>
        <dbReference type="Proteomes" id="UP000470771"/>
    </source>
</evidence>
<reference evidence="4 5" key="1">
    <citation type="submission" date="2019-12" db="EMBL/GenBank/DDBJ databases">
        <authorList>
            <person name="Zhao J."/>
        </authorList>
    </citation>
    <scope>NUCLEOTIDE SEQUENCE [LARGE SCALE GENOMIC DNA]</scope>
    <source>
        <strain evidence="4 5">S-15</strain>
    </source>
</reference>
<gene>
    <name evidence="4" type="ORF">GQN54_04060</name>
</gene>
<keyword evidence="1 2" id="KW-0732">Signal</keyword>
<dbReference type="RefSeq" id="WP_160632232.1">
    <property type="nucleotide sequence ID" value="NZ_WWNE01000004.1"/>
</dbReference>
<sequence length="496" mass="55900">MKHLIFTMTSMLFSIGVFSQQFDFYLNNSSEQNLVDVFENANSYDFVGRQRVNNLEVPYRLKISKTGVFISDSLYSSNLNSMFTGIINWKDYELVTQAGVRKGDSSCVILVDSLGYNRIIQLKDGDKQFFAEHFRQLDDSIFVALGYFYDSTPFPNAGLWVVNMLDTSMNKFVNLSDPQSPGYENVFDIIQLNNKYIVTAIGTYAGPPVSWGSSAEIIQLDHNFQVDTAFDISHSHYTPGYRMFSFNASLAKIDEEKFMVASRAGNPRGTSMQNAEDLAVILMDTNYNELSLNFYGLPDSNAVEANRNLSRYDTLPYVFVGGTENFVVTFGGYGQDTTLFMLTKADLMGNEIWTRYYSNNTYLFMYKVLATSDGGAIMFGSSYDPAGPDGFEQDVWIVKVDSNGNYQTTGIADQQIPSTDFVFYPNPVGGEVHFRQVNQLRNYNLELFDISGKKVLERKLFSSDETINTANLSSGTFIYHLTDQKGNYASGKLIKK</sequence>
<evidence type="ECO:0000256" key="1">
    <source>
        <dbReference type="ARBA" id="ARBA00022729"/>
    </source>
</evidence>
<feature type="signal peptide" evidence="2">
    <location>
        <begin position="1"/>
        <end position="19"/>
    </location>
</feature>
<dbReference type="AlphaFoldDB" id="A0A6N9NF54"/>
<dbReference type="InterPro" id="IPR026444">
    <property type="entry name" value="Secre_tail"/>
</dbReference>
<organism evidence="4 5">
    <name type="scientific">Acidiluteibacter ferrifornacis</name>
    <dbReference type="NCBI Taxonomy" id="2692424"/>
    <lineage>
        <taxon>Bacteria</taxon>
        <taxon>Pseudomonadati</taxon>
        <taxon>Bacteroidota</taxon>
        <taxon>Flavobacteriia</taxon>
        <taxon>Flavobacteriales</taxon>
        <taxon>Cryomorphaceae</taxon>
        <taxon>Acidiluteibacter</taxon>
    </lineage>
</organism>
<evidence type="ECO:0000259" key="3">
    <source>
        <dbReference type="Pfam" id="PF18962"/>
    </source>
</evidence>
<dbReference type="Proteomes" id="UP000470771">
    <property type="component" value="Unassembled WGS sequence"/>
</dbReference>
<name>A0A6N9NF54_9FLAO</name>
<dbReference type="Pfam" id="PF18962">
    <property type="entry name" value="Por_Secre_tail"/>
    <property type="match status" value="1"/>
</dbReference>